<feature type="transmembrane region" description="Helical" evidence="13">
    <location>
        <begin position="6"/>
        <end position="24"/>
    </location>
</feature>
<dbReference type="InterPro" id="IPR047196">
    <property type="entry name" value="YidC_ALB_C"/>
</dbReference>
<dbReference type="STRING" id="880073.Cabys_4217"/>
<comment type="similarity">
    <text evidence="2 13">Belongs to the OXA1/ALB3/YidC family. Type 1 subfamily.</text>
</comment>
<evidence type="ECO:0000256" key="5">
    <source>
        <dbReference type="ARBA" id="ARBA00022475"/>
    </source>
</evidence>
<dbReference type="InterPro" id="IPR019998">
    <property type="entry name" value="Membr_insert_YidC"/>
</dbReference>
<dbReference type="PRINTS" id="PR01900">
    <property type="entry name" value="YIDCPROTEIN"/>
</dbReference>
<dbReference type="InterPro" id="IPR028055">
    <property type="entry name" value="YidC/Oxa/ALB_C"/>
</dbReference>
<feature type="transmembrane region" description="Helical" evidence="13">
    <location>
        <begin position="538"/>
        <end position="554"/>
    </location>
</feature>
<name>H1XV80_CALAY</name>
<dbReference type="FunCoup" id="H1XV80">
    <property type="interactions" value="258"/>
</dbReference>
<dbReference type="Proteomes" id="UP000004671">
    <property type="component" value="Chromosome"/>
</dbReference>
<keyword evidence="17" id="KW-1185">Reference proteome</keyword>
<protein>
    <recommendedName>
        <fullName evidence="3 13">Membrane protein insertase YidC</fullName>
    </recommendedName>
    <alternativeName>
        <fullName evidence="12 13">Foldase YidC</fullName>
    </alternativeName>
    <alternativeName>
        <fullName evidence="11 13">Membrane integrase YidC</fullName>
    </alternativeName>
    <alternativeName>
        <fullName evidence="13">Membrane protein YidC</fullName>
    </alternativeName>
</protein>
<comment type="subcellular location">
    <subcellularLocation>
        <location evidence="1">Cell inner membrane</location>
        <topology evidence="1">Multi-pass membrane protein</topology>
    </subcellularLocation>
    <subcellularLocation>
        <location evidence="13">Cell membrane</location>
        <topology evidence="13">Multi-pass membrane protein</topology>
    </subcellularLocation>
</comment>
<proteinExistence type="inferred from homology"/>
<dbReference type="InterPro" id="IPR038221">
    <property type="entry name" value="YidC_periplasmic_sf"/>
</dbReference>
<evidence type="ECO:0000313" key="17">
    <source>
        <dbReference type="Proteomes" id="UP000004671"/>
    </source>
</evidence>
<accession>H1XV80</accession>
<dbReference type="EMBL" id="CM001402">
    <property type="protein sequence ID" value="EHO40586.1"/>
    <property type="molecule type" value="Genomic_DNA"/>
</dbReference>
<evidence type="ECO:0000256" key="6">
    <source>
        <dbReference type="ARBA" id="ARBA00022692"/>
    </source>
</evidence>
<dbReference type="PANTHER" id="PTHR12428">
    <property type="entry name" value="OXA1"/>
    <property type="match status" value="1"/>
</dbReference>
<evidence type="ECO:0000259" key="15">
    <source>
        <dbReference type="Pfam" id="PF14849"/>
    </source>
</evidence>
<dbReference type="Pfam" id="PF14849">
    <property type="entry name" value="YidC_periplas"/>
    <property type="match status" value="1"/>
</dbReference>
<feature type="transmembrane region" description="Helical" evidence="13">
    <location>
        <begin position="507"/>
        <end position="526"/>
    </location>
</feature>
<evidence type="ECO:0000256" key="12">
    <source>
        <dbReference type="ARBA" id="ARBA00033342"/>
    </source>
</evidence>
<gene>
    <name evidence="13" type="primary">yidC</name>
    <name evidence="16" type="ORF">Calab_0952</name>
</gene>
<evidence type="ECO:0000259" key="14">
    <source>
        <dbReference type="Pfam" id="PF02096"/>
    </source>
</evidence>
<dbReference type="InterPro" id="IPR001708">
    <property type="entry name" value="YidC/ALB3/OXA1/COX18"/>
</dbReference>
<dbReference type="Gene3D" id="2.70.98.90">
    <property type="match status" value="1"/>
</dbReference>
<reference evidence="16 17" key="1">
    <citation type="submission" date="2011-09" db="EMBL/GenBank/DDBJ databases">
        <title>The permanent draft genome of Caldithrix abyssi DSM 13497.</title>
        <authorList>
            <consortium name="US DOE Joint Genome Institute (JGI-PGF)"/>
            <person name="Lucas S."/>
            <person name="Han J."/>
            <person name="Lapidus A."/>
            <person name="Bruce D."/>
            <person name="Goodwin L."/>
            <person name="Pitluck S."/>
            <person name="Peters L."/>
            <person name="Kyrpides N."/>
            <person name="Mavromatis K."/>
            <person name="Ivanova N."/>
            <person name="Mikhailova N."/>
            <person name="Chertkov O."/>
            <person name="Detter J.C."/>
            <person name="Tapia R."/>
            <person name="Han C."/>
            <person name="Land M."/>
            <person name="Hauser L."/>
            <person name="Markowitz V."/>
            <person name="Cheng J.-F."/>
            <person name="Hugenholtz P."/>
            <person name="Woyke T."/>
            <person name="Wu D."/>
            <person name="Spring S."/>
            <person name="Brambilla E."/>
            <person name="Klenk H.-P."/>
            <person name="Eisen J.A."/>
        </authorList>
    </citation>
    <scope>NUCLEOTIDE SEQUENCE [LARGE SCALE GENOMIC DNA]</scope>
    <source>
        <strain evidence="16 17">DSM 13497</strain>
    </source>
</reference>
<keyword evidence="6 13" id="KW-0812">Transmembrane</keyword>
<keyword evidence="4 13" id="KW-0813">Transport</keyword>
<dbReference type="GO" id="GO:0015031">
    <property type="term" value="P:protein transport"/>
    <property type="evidence" value="ECO:0007669"/>
    <property type="project" value="UniProtKB-KW"/>
</dbReference>
<evidence type="ECO:0000256" key="2">
    <source>
        <dbReference type="ARBA" id="ARBA00010527"/>
    </source>
</evidence>
<dbReference type="NCBIfam" id="TIGR03592">
    <property type="entry name" value="yidC_oxa1_cterm"/>
    <property type="match status" value="1"/>
</dbReference>
<dbReference type="AlphaFoldDB" id="H1XV80"/>
<keyword evidence="8 13" id="KW-1133">Transmembrane helix</keyword>
<evidence type="ECO:0000256" key="9">
    <source>
        <dbReference type="ARBA" id="ARBA00023136"/>
    </source>
</evidence>
<dbReference type="HAMAP" id="MF_01810">
    <property type="entry name" value="YidC_type1"/>
    <property type="match status" value="1"/>
</dbReference>
<dbReference type="PaxDb" id="880073-Calab_0952"/>
<dbReference type="GO" id="GO:0051205">
    <property type="term" value="P:protein insertion into membrane"/>
    <property type="evidence" value="ECO:0007669"/>
    <property type="project" value="TreeGrafter"/>
</dbReference>
<dbReference type="CDD" id="cd20070">
    <property type="entry name" value="5TM_YidC_Alb3"/>
    <property type="match status" value="1"/>
</dbReference>
<dbReference type="GO" id="GO:0032977">
    <property type="term" value="F:membrane insertase activity"/>
    <property type="evidence" value="ECO:0007669"/>
    <property type="project" value="InterPro"/>
</dbReference>
<dbReference type="PRINTS" id="PR00701">
    <property type="entry name" value="60KDINNERMP"/>
</dbReference>
<evidence type="ECO:0000256" key="7">
    <source>
        <dbReference type="ARBA" id="ARBA00022927"/>
    </source>
</evidence>
<organism evidence="16 17">
    <name type="scientific">Caldithrix abyssi DSM 13497</name>
    <dbReference type="NCBI Taxonomy" id="880073"/>
    <lineage>
        <taxon>Bacteria</taxon>
        <taxon>Pseudomonadati</taxon>
        <taxon>Calditrichota</taxon>
        <taxon>Calditrichia</taxon>
        <taxon>Calditrichales</taxon>
        <taxon>Calditrichaceae</taxon>
        <taxon>Caldithrix</taxon>
    </lineage>
</organism>
<comment type="subunit">
    <text evidence="13">Interacts with the Sec translocase complex via SecD. Specifically interacts with transmembrane segments of nascent integral membrane proteins during membrane integration.</text>
</comment>
<dbReference type="HOGENOM" id="CLU_016535_2_0_0"/>
<evidence type="ECO:0000256" key="4">
    <source>
        <dbReference type="ARBA" id="ARBA00022448"/>
    </source>
</evidence>
<dbReference type="RefSeq" id="WP_006927612.1">
    <property type="nucleotide sequence ID" value="NZ_CM001402.1"/>
</dbReference>
<sequence length="605" mass="70318">MGLDRNSIIALVLIAIIIILMPYYEKMVLPPPPTSPVQSTVDSTAEKSVPQTTPVYEQRETFDARETESQQEDNLFKTASSQFNVEVEQDDSERIFTIDNGNFEVHLSNKGGGSLKAFYLKKYLKYDSTYVNFIDSHLNNNMVFTFVDRNGNIINTGNFLFKSEGNISKKKLNKGEKFQLTFYIIYKGQRISKSLTFYGGSYHFDVNIRFENPDELLLNNEYQIGWDNGLPLTEPNLHDDNSYYQAYVYMAEELENYKIDDVGEKKPLNLTGSADWLAIRTKYFLMSILNENKENIIDGVYLGGEGEKFDDFVHGKYDVGFNVRYNNKADNIFRYYFGPLDYKILKSYKRDLDILVLNNGWYERTFRFFSLLILPILEFLYKFIPNYGLVIIVFSILIKILLYPLTKKSYQSMKEMQRIQPIMNELRKKYKDDPQRLNKEMMKLYKEHGVNPMGGCLPMLLQMPLLFALFIVFRSTIQLRGAPFIPGWINDLSRSEGLWHLPFSLPFYGNEFNLLPILMAITMIFQTKMTTQDPKQKAMIYIMPIFMLMIFNTLPSGLNLYYTMFNLLTIIQQLYINRGSKENEEVAVAVAATTKKGKSPKKSKK</sequence>
<dbReference type="eggNOG" id="COG0706">
    <property type="taxonomic scope" value="Bacteria"/>
</dbReference>
<dbReference type="CDD" id="cd19961">
    <property type="entry name" value="EcYidC-like_peri"/>
    <property type="match status" value="1"/>
</dbReference>
<dbReference type="OrthoDB" id="9780552at2"/>
<evidence type="ECO:0000256" key="3">
    <source>
        <dbReference type="ARBA" id="ARBA00015325"/>
    </source>
</evidence>
<dbReference type="GO" id="GO:0005886">
    <property type="term" value="C:plasma membrane"/>
    <property type="evidence" value="ECO:0007669"/>
    <property type="project" value="UniProtKB-SubCell"/>
</dbReference>
<feature type="transmembrane region" description="Helical" evidence="13">
    <location>
        <begin position="449"/>
        <end position="473"/>
    </location>
</feature>
<feature type="domain" description="Membrane insertase YidC N-terminal" evidence="15">
    <location>
        <begin position="97"/>
        <end position="356"/>
    </location>
</feature>
<evidence type="ECO:0000313" key="16">
    <source>
        <dbReference type="EMBL" id="EHO40586.1"/>
    </source>
</evidence>
<keyword evidence="9 13" id="KW-0472">Membrane</keyword>
<dbReference type="InterPro" id="IPR028053">
    <property type="entry name" value="Membr_insert_YidC_N"/>
</dbReference>
<dbReference type="InParanoid" id="H1XV80"/>
<evidence type="ECO:0000256" key="8">
    <source>
        <dbReference type="ARBA" id="ARBA00022989"/>
    </source>
</evidence>
<dbReference type="Pfam" id="PF02096">
    <property type="entry name" value="60KD_IMP"/>
    <property type="match status" value="1"/>
</dbReference>
<keyword evidence="5 13" id="KW-1003">Cell membrane</keyword>
<keyword evidence="7 13" id="KW-0653">Protein transport</keyword>
<evidence type="ECO:0000256" key="10">
    <source>
        <dbReference type="ARBA" id="ARBA00023186"/>
    </source>
</evidence>
<evidence type="ECO:0000256" key="1">
    <source>
        <dbReference type="ARBA" id="ARBA00004429"/>
    </source>
</evidence>
<evidence type="ECO:0000256" key="13">
    <source>
        <dbReference type="HAMAP-Rule" id="MF_01810"/>
    </source>
</evidence>
<feature type="transmembrane region" description="Helical" evidence="13">
    <location>
        <begin position="387"/>
        <end position="406"/>
    </location>
</feature>
<comment type="function">
    <text evidence="13">Required for the insertion and/or proper folding and/or complex formation of integral membrane proteins into the membrane. Involved in integration of membrane proteins that insert both dependently and independently of the Sec translocase complex, as well as at least some lipoproteins. Aids folding of multispanning membrane proteins.</text>
</comment>
<dbReference type="PANTHER" id="PTHR12428:SF65">
    <property type="entry name" value="CYTOCHROME C OXIDASE ASSEMBLY PROTEIN COX18, MITOCHONDRIAL"/>
    <property type="match status" value="1"/>
</dbReference>
<feature type="domain" description="Membrane insertase YidC/Oxa/ALB C-terminal" evidence="14">
    <location>
        <begin position="387"/>
        <end position="578"/>
    </location>
</feature>
<evidence type="ECO:0000256" key="11">
    <source>
        <dbReference type="ARBA" id="ARBA00033245"/>
    </source>
</evidence>
<keyword evidence="10 13" id="KW-0143">Chaperone</keyword>
<dbReference type="NCBIfam" id="TIGR03593">
    <property type="entry name" value="yidC_nterm"/>
    <property type="match status" value="1"/>
</dbReference>